<evidence type="ECO:0000313" key="10">
    <source>
        <dbReference type="EMBL" id="KAJ5503990.1"/>
    </source>
</evidence>
<dbReference type="InterPro" id="IPR056884">
    <property type="entry name" value="NPHP3-like_N"/>
</dbReference>
<dbReference type="SMART" id="SM00320">
    <property type="entry name" value="WD40"/>
    <property type="match status" value="4"/>
</dbReference>
<keyword evidence="2 7" id="KW-0853">WD repeat</keyword>
<dbReference type="Proteomes" id="UP001149954">
    <property type="component" value="Unassembled WGS sequence"/>
</dbReference>
<evidence type="ECO:0000256" key="2">
    <source>
        <dbReference type="ARBA" id="ARBA00022574"/>
    </source>
</evidence>
<dbReference type="Pfam" id="PF24883">
    <property type="entry name" value="NPHP3_N"/>
    <property type="match status" value="1"/>
</dbReference>
<comment type="function">
    <text evidence="6">Involved in mitochondrial fission. Acts as an adapter protein required to form mitochondrial fission complexes. Formation of these complexes is required to promote constriction and fission of the mitochondrial compartment at a late step in mitochondrial division.</text>
</comment>
<evidence type="ECO:0000256" key="8">
    <source>
        <dbReference type="SAM" id="MobiDB-lite"/>
    </source>
</evidence>
<comment type="similarity">
    <text evidence="4">Belongs to the WD repeat MDV1/CAF4 family.</text>
</comment>
<dbReference type="PANTHER" id="PTHR22847">
    <property type="entry name" value="WD40 REPEAT PROTEIN"/>
    <property type="match status" value="1"/>
</dbReference>
<dbReference type="InterPro" id="IPR020472">
    <property type="entry name" value="WD40_PAC1"/>
</dbReference>
<comment type="caution">
    <text evidence="10">The sequence shown here is derived from an EMBL/GenBank/DDBJ whole genome shotgun (WGS) entry which is preliminary data.</text>
</comment>
<protein>
    <recommendedName>
        <fullName evidence="5">Mitochondrial division protein 1</fullName>
    </recommendedName>
</protein>
<name>A0A9X0C716_9EURO</name>
<dbReference type="AlphaFoldDB" id="A0A9X0C716"/>
<dbReference type="SUPFAM" id="SSF50978">
    <property type="entry name" value="WD40 repeat-like"/>
    <property type="match status" value="1"/>
</dbReference>
<gene>
    <name evidence="10" type="ORF">N7463_006864</name>
</gene>
<reference evidence="10" key="1">
    <citation type="submission" date="2022-12" db="EMBL/GenBank/DDBJ databases">
        <authorList>
            <person name="Petersen C."/>
        </authorList>
    </citation>
    <scope>NUCLEOTIDE SEQUENCE</scope>
    <source>
        <strain evidence="10">IBT 29495</strain>
    </source>
</reference>
<dbReference type="Gene3D" id="3.40.50.300">
    <property type="entry name" value="P-loop containing nucleotide triphosphate hydrolases"/>
    <property type="match status" value="1"/>
</dbReference>
<dbReference type="PANTHER" id="PTHR22847:SF637">
    <property type="entry name" value="WD REPEAT DOMAIN 5B"/>
    <property type="match status" value="1"/>
</dbReference>
<dbReference type="SUPFAM" id="SSF52540">
    <property type="entry name" value="P-loop containing nucleoside triphosphate hydrolases"/>
    <property type="match status" value="1"/>
</dbReference>
<dbReference type="GO" id="GO:0005634">
    <property type="term" value="C:nucleus"/>
    <property type="evidence" value="ECO:0007669"/>
    <property type="project" value="TreeGrafter"/>
</dbReference>
<dbReference type="InterPro" id="IPR015943">
    <property type="entry name" value="WD40/YVTN_repeat-like_dom_sf"/>
</dbReference>
<dbReference type="EMBL" id="JAPWDS010000003">
    <property type="protein sequence ID" value="KAJ5503990.1"/>
    <property type="molecule type" value="Genomic_DNA"/>
</dbReference>
<evidence type="ECO:0000256" key="4">
    <source>
        <dbReference type="ARBA" id="ARBA00038415"/>
    </source>
</evidence>
<accession>A0A9X0C716</accession>
<feature type="compositionally biased region" description="Polar residues" evidence="8">
    <location>
        <begin position="27"/>
        <end position="41"/>
    </location>
</feature>
<dbReference type="OrthoDB" id="1577640at2759"/>
<feature type="repeat" description="WD" evidence="7">
    <location>
        <begin position="900"/>
        <end position="941"/>
    </location>
</feature>
<feature type="repeat" description="WD" evidence="7">
    <location>
        <begin position="858"/>
        <end position="899"/>
    </location>
</feature>
<evidence type="ECO:0000256" key="7">
    <source>
        <dbReference type="PROSITE-ProRule" id="PRU00221"/>
    </source>
</evidence>
<dbReference type="InterPro" id="IPR027417">
    <property type="entry name" value="P-loop_NTPase"/>
</dbReference>
<dbReference type="CDD" id="cd00200">
    <property type="entry name" value="WD40"/>
    <property type="match status" value="1"/>
</dbReference>
<reference evidence="10" key="2">
    <citation type="journal article" date="2023" name="IMA Fungus">
        <title>Comparative genomic study of the Penicillium genus elucidates a diverse pangenome and 15 lateral gene transfer events.</title>
        <authorList>
            <person name="Petersen C."/>
            <person name="Sorensen T."/>
            <person name="Nielsen M.R."/>
            <person name="Sondergaard T.E."/>
            <person name="Sorensen J.L."/>
            <person name="Fitzpatrick D.A."/>
            <person name="Frisvad J.C."/>
            <person name="Nielsen K.L."/>
        </authorList>
    </citation>
    <scope>NUCLEOTIDE SEQUENCE</scope>
    <source>
        <strain evidence="10">IBT 29495</strain>
    </source>
</reference>
<proteinExistence type="inferred from homology"/>
<evidence type="ECO:0000256" key="5">
    <source>
        <dbReference type="ARBA" id="ARBA00039789"/>
    </source>
</evidence>
<sequence length="1026" mass="116314">MLKRLKNLFSSFHRHKEIGKAEDQKDSTNIVRPPTYSQPATQPLQSIKTFQPKDLWQTAYDQLDEKQQQILLRTQSSPESKDNKTASRELIDEIIHATKLQYEAYQQKSDNTLRKTSRKIIDALLSYKEIISAVARLDPTQHVASAWAVVLLGLERFYLDSDSDIRGHVETAMIKLYKAILHYSGQIRNSQERGVRRNLSDCFTAITGHPLTELKTSVEKERDNLRQWIELGGYLHHEKEAENLLLKIDELGESLKLLLERSSLMHLHVVEGALYDCHVHEHEDFCLPGTRTELLSRITDWAKSDDKFIFWLNGMAGTGKSTIARTVAQGFEERGLLGQLVTRHKQLVPKVLNAIKTDPRITSKFLRDQFDQLLYRPLLKLQPEQSTTIVIVIDALDECDGDADIKLILHLLFKLQEIKSVRLRVVLTSRPELPIRQGFDKDGNYQDLVLHELSPLVIERDIRRFLEYKLEDIREKRLLSQDWPGHDNIEKLVKMAVPLFIFASTACLSIGSGLHPQKQLQKYLDMGATSATQMEKTYLPALHQLMRNDEDESKENLEEFRDIVGVIILLTTPLSVDSLALLLQKPTREISDLLAFLHSVLMVPSNTNTPVRILHLSFRDFLLGTKGEFRIDVRETHRQIVLNCLRIMDTHLRHNICDLASYGIQREDIDPQIIQQRLTADLEYSCFYWVHHLKQSQGSISQSEILSFLQTRFLHWLEALALMGRISEAAIMIETLESSIWKKLDHDISGFLYDAKRFTLQNDYMAGIAPLQLYCSGLAFAPAQSVIKRRFLSEIPNQIQPLPAVIDSWSTTLQTLEGHSHSVRSVAFSPDGLTLASGSRDNTIKLWDTATGTQRQTLEGHSDWVITVAFSPDGLTLASGSRDNTIKIWDTATGTQRQTLEGHSDPISSVVFSPDGLTLVSGSDDSTIKLWDTATGIQRQTLEGHLDRVSSVAFSPDGQPMPTLGKAPGNFQISLSSNWVSFGGENLLWLPTEYRSFLCQATKDATLALGYSDGRVLLTGFHTHKI</sequence>
<evidence type="ECO:0000256" key="6">
    <source>
        <dbReference type="ARBA" id="ARBA00043913"/>
    </source>
</evidence>
<dbReference type="InterPro" id="IPR001680">
    <property type="entry name" value="WD40_rpt"/>
</dbReference>
<dbReference type="InterPro" id="IPR036322">
    <property type="entry name" value="WD40_repeat_dom_sf"/>
</dbReference>
<dbReference type="Gene3D" id="2.130.10.10">
    <property type="entry name" value="YVTN repeat-like/Quinoprotein amine dehydrogenase"/>
    <property type="match status" value="2"/>
</dbReference>
<evidence type="ECO:0000256" key="1">
    <source>
        <dbReference type="ARBA" id="ARBA00004570"/>
    </source>
</evidence>
<feature type="repeat" description="WD" evidence="7">
    <location>
        <begin position="816"/>
        <end position="857"/>
    </location>
</feature>
<organism evidence="10 11">
    <name type="scientific">Penicillium fimorum</name>
    <dbReference type="NCBI Taxonomy" id="1882269"/>
    <lineage>
        <taxon>Eukaryota</taxon>
        <taxon>Fungi</taxon>
        <taxon>Dikarya</taxon>
        <taxon>Ascomycota</taxon>
        <taxon>Pezizomycotina</taxon>
        <taxon>Eurotiomycetes</taxon>
        <taxon>Eurotiomycetidae</taxon>
        <taxon>Eurotiales</taxon>
        <taxon>Aspergillaceae</taxon>
        <taxon>Penicillium</taxon>
    </lineage>
</organism>
<dbReference type="InterPro" id="IPR019775">
    <property type="entry name" value="WD40_repeat_CS"/>
</dbReference>
<dbReference type="PRINTS" id="PR00320">
    <property type="entry name" value="GPROTEINBRPT"/>
</dbReference>
<keyword evidence="3" id="KW-0677">Repeat</keyword>
<evidence type="ECO:0000313" key="11">
    <source>
        <dbReference type="Proteomes" id="UP001149954"/>
    </source>
</evidence>
<dbReference type="PROSITE" id="PS00678">
    <property type="entry name" value="WD_REPEATS_1"/>
    <property type="match status" value="3"/>
</dbReference>
<dbReference type="PROSITE" id="PS50294">
    <property type="entry name" value="WD_REPEATS_REGION"/>
    <property type="match status" value="3"/>
</dbReference>
<dbReference type="GO" id="GO:0005741">
    <property type="term" value="C:mitochondrial outer membrane"/>
    <property type="evidence" value="ECO:0007669"/>
    <property type="project" value="UniProtKB-SubCell"/>
</dbReference>
<feature type="region of interest" description="Disordered" evidence="8">
    <location>
        <begin position="16"/>
        <end position="41"/>
    </location>
</feature>
<evidence type="ECO:0000259" key="9">
    <source>
        <dbReference type="Pfam" id="PF24883"/>
    </source>
</evidence>
<dbReference type="PROSITE" id="PS50082">
    <property type="entry name" value="WD_REPEATS_2"/>
    <property type="match status" value="3"/>
</dbReference>
<dbReference type="Pfam" id="PF00400">
    <property type="entry name" value="WD40"/>
    <property type="match status" value="4"/>
</dbReference>
<keyword evidence="11" id="KW-1185">Reference proteome</keyword>
<dbReference type="GO" id="GO:1990234">
    <property type="term" value="C:transferase complex"/>
    <property type="evidence" value="ECO:0007669"/>
    <property type="project" value="UniProtKB-ARBA"/>
</dbReference>
<feature type="domain" description="Nephrocystin 3-like N-terminal" evidence="9">
    <location>
        <begin position="334"/>
        <end position="430"/>
    </location>
</feature>
<comment type="subcellular location">
    <subcellularLocation>
        <location evidence="1">Mitochondrion outer membrane</location>
        <topology evidence="1">Peripheral membrane protein</topology>
        <orientation evidence="1">Cytoplasmic side</orientation>
    </subcellularLocation>
</comment>
<evidence type="ECO:0000256" key="3">
    <source>
        <dbReference type="ARBA" id="ARBA00022737"/>
    </source>
</evidence>